<dbReference type="Gene3D" id="3.90.1150.80">
    <property type="match status" value="1"/>
</dbReference>
<feature type="region of interest" description="Disordered" evidence="2">
    <location>
        <begin position="1"/>
        <end position="62"/>
    </location>
</feature>
<evidence type="ECO:0000256" key="1">
    <source>
        <dbReference type="SAM" id="Coils"/>
    </source>
</evidence>
<evidence type="ECO:0000313" key="5">
    <source>
        <dbReference type="Proteomes" id="UP000307173"/>
    </source>
</evidence>
<dbReference type="EMBL" id="SELW01000280">
    <property type="protein sequence ID" value="TID29672.1"/>
    <property type="molecule type" value="Genomic_DNA"/>
</dbReference>
<evidence type="ECO:0000259" key="3">
    <source>
        <dbReference type="Pfam" id="PF12539"/>
    </source>
</evidence>
<dbReference type="InterPro" id="IPR020981">
    <property type="entry name" value="Csm1/Pcs1_C"/>
</dbReference>
<organism evidence="4 5">
    <name type="scientific">Pichia inconspicua</name>
    <dbReference type="NCBI Taxonomy" id="52247"/>
    <lineage>
        <taxon>Eukaryota</taxon>
        <taxon>Fungi</taxon>
        <taxon>Dikarya</taxon>
        <taxon>Ascomycota</taxon>
        <taxon>Saccharomycotina</taxon>
        <taxon>Pichiomycetes</taxon>
        <taxon>Pichiales</taxon>
        <taxon>Pichiaceae</taxon>
        <taxon>Pichia</taxon>
    </lineage>
</organism>
<keyword evidence="1" id="KW-0175">Coiled coil</keyword>
<dbReference type="AlphaFoldDB" id="A0A4T0X443"/>
<dbReference type="Proteomes" id="UP000307173">
    <property type="component" value="Unassembled WGS sequence"/>
</dbReference>
<gene>
    <name evidence="4" type="ORF">CANINC_001791</name>
</gene>
<reference evidence="4 5" key="1">
    <citation type="journal article" date="2019" name="Front. Genet.">
        <title>Whole-Genome Sequencing of the Opportunistic Yeast Pathogen Candida inconspicua Uncovers Its Hybrid Origin.</title>
        <authorList>
            <person name="Mixao V."/>
            <person name="Hansen A.P."/>
            <person name="Saus E."/>
            <person name="Boekhout T."/>
            <person name="Lass-Florl C."/>
            <person name="Gabaldon T."/>
        </authorList>
    </citation>
    <scope>NUCLEOTIDE SEQUENCE [LARGE SCALE GENOMIC DNA]</scope>
    <source>
        <strain evidence="4 5">CBS 180</strain>
    </source>
</reference>
<comment type="caution">
    <text evidence="4">The sequence shown here is derived from an EMBL/GenBank/DDBJ whole genome shotgun (WGS) entry which is preliminary data.</text>
</comment>
<dbReference type="STRING" id="52247.A0A4T0X443"/>
<sequence>MVKRIGRDISIDQPEIATSPLRDGIEPNQFIDMIDATPGAPHSDHDKDVQHSQNDDNHKENEHQINNENCSHQESDGDITVNDEVDEGAETNANSNPRSIPSYSRIATLFKKRDIQKLASQISAIDSQLPHEFIKYKDTVEKKERLGDDLISQVLQQNEKLKSRVIQLKTKIDKMKTEKKNLHAETKITSETNDNANNDAYTDQLKLSFLELLTGVKCDEICESNGVLTLKITQSGSKSLKHSYHLVINESDNKHATYYPKFTEESVPVKKQLPEYLHSSITFPIEAIRFFHQKVAESLI</sequence>
<evidence type="ECO:0000256" key="2">
    <source>
        <dbReference type="SAM" id="MobiDB-lite"/>
    </source>
</evidence>
<feature type="compositionally biased region" description="Basic and acidic residues" evidence="2">
    <location>
        <begin position="42"/>
        <end position="62"/>
    </location>
</feature>
<feature type="compositionally biased region" description="Basic and acidic residues" evidence="2">
    <location>
        <begin position="1"/>
        <end position="10"/>
    </location>
</feature>
<keyword evidence="5" id="KW-1185">Reference proteome</keyword>
<protein>
    <recommendedName>
        <fullName evidence="3">Monopolin complex subunit Csm1/Pcs1 C-terminal domain-containing protein</fullName>
    </recommendedName>
</protein>
<feature type="coiled-coil region" evidence="1">
    <location>
        <begin position="151"/>
        <end position="185"/>
    </location>
</feature>
<dbReference type="OrthoDB" id="2431049at2759"/>
<dbReference type="Pfam" id="PF12539">
    <property type="entry name" value="Csm1"/>
    <property type="match status" value="1"/>
</dbReference>
<proteinExistence type="predicted"/>
<accession>A0A4T0X443</accession>
<evidence type="ECO:0000313" key="4">
    <source>
        <dbReference type="EMBL" id="TID29672.1"/>
    </source>
</evidence>
<feature type="domain" description="Monopolin complex subunit Csm1/Pcs1 C-terminal" evidence="3">
    <location>
        <begin position="204"/>
        <end position="285"/>
    </location>
</feature>
<dbReference type="InterPro" id="IPR038608">
    <property type="entry name" value="Csm1/Pcs1_C_sf"/>
</dbReference>
<name>A0A4T0X443_9ASCO</name>
<dbReference type="CDD" id="cd23787">
    <property type="entry name" value="RWD_CSM1"/>
    <property type="match status" value="1"/>
</dbReference>